<accession>A0AAE5VMM6</accession>
<proteinExistence type="inferred from homology"/>
<dbReference type="Proteomes" id="UP000237447">
    <property type="component" value="Unassembled WGS sequence"/>
</dbReference>
<dbReference type="AlphaFoldDB" id="A0AAE5VMM6"/>
<gene>
    <name evidence="4" type="ORF">CPJ18_22240</name>
</gene>
<dbReference type="InterPro" id="IPR020904">
    <property type="entry name" value="Sc_DH/Rdtase_CS"/>
</dbReference>
<sequence>MPMSFQKTKSSSSSKQSGDKIMAIFSKPGRIAVLGGAGGIGRALVDHLLGEGHEVIVLDLAASLARHTLPVTSFEIDILSEASIETAFKAVENHWDTMDGLVNLVGYNSDLRPISETTTDYFDEILEGNLRGAFICARRCLPLMAQDSAIVMVSSGLATHVRAGYGAYSMAKAGLIALTKTLAVENAPRIRVNAVAPGLVDTAFLRGGTGRSEEDKDAIINMEAYRNALPMKRLAVPNDVVGPIAFLLSDASRYMTGQVLWINGGGFMP</sequence>
<dbReference type="Gene3D" id="3.40.50.720">
    <property type="entry name" value="NAD(P)-binding Rossmann-like Domain"/>
    <property type="match status" value="1"/>
</dbReference>
<organism evidence="4 5">
    <name type="scientific">Agrobacterium rosae</name>
    <dbReference type="NCBI Taxonomy" id="1972867"/>
    <lineage>
        <taxon>Bacteria</taxon>
        <taxon>Pseudomonadati</taxon>
        <taxon>Pseudomonadota</taxon>
        <taxon>Alphaproteobacteria</taxon>
        <taxon>Hyphomicrobiales</taxon>
        <taxon>Rhizobiaceae</taxon>
        <taxon>Rhizobium/Agrobacterium group</taxon>
        <taxon>Agrobacterium</taxon>
    </lineage>
</organism>
<evidence type="ECO:0000256" key="2">
    <source>
        <dbReference type="ARBA" id="ARBA00023002"/>
    </source>
</evidence>
<dbReference type="InterPro" id="IPR002347">
    <property type="entry name" value="SDR_fam"/>
</dbReference>
<dbReference type="SMART" id="SM00822">
    <property type="entry name" value="PKS_KR"/>
    <property type="match status" value="1"/>
</dbReference>
<dbReference type="PANTHER" id="PTHR42760:SF133">
    <property type="entry name" value="3-OXOACYL-[ACYL-CARRIER-PROTEIN] REDUCTASE"/>
    <property type="match status" value="1"/>
</dbReference>
<evidence type="ECO:0000313" key="5">
    <source>
        <dbReference type="Proteomes" id="UP000237447"/>
    </source>
</evidence>
<dbReference type="FunFam" id="3.40.50.720:FF:000084">
    <property type="entry name" value="Short-chain dehydrogenase reductase"/>
    <property type="match status" value="1"/>
</dbReference>
<dbReference type="Pfam" id="PF13561">
    <property type="entry name" value="adh_short_C2"/>
    <property type="match status" value="1"/>
</dbReference>
<comment type="similarity">
    <text evidence="1">Belongs to the short-chain dehydrogenases/reductases (SDR) family.</text>
</comment>
<dbReference type="PRINTS" id="PR00081">
    <property type="entry name" value="GDHRDH"/>
</dbReference>
<evidence type="ECO:0000259" key="3">
    <source>
        <dbReference type="SMART" id="SM00822"/>
    </source>
</evidence>
<dbReference type="PROSITE" id="PS00061">
    <property type="entry name" value="ADH_SHORT"/>
    <property type="match status" value="1"/>
</dbReference>
<dbReference type="InterPro" id="IPR036291">
    <property type="entry name" value="NAD(P)-bd_dom_sf"/>
</dbReference>
<protein>
    <submittedName>
        <fullName evidence="4">NAD(P)-dependent oxidoreductase</fullName>
    </submittedName>
</protein>
<dbReference type="PANTHER" id="PTHR42760">
    <property type="entry name" value="SHORT-CHAIN DEHYDROGENASES/REDUCTASES FAMILY MEMBER"/>
    <property type="match status" value="1"/>
</dbReference>
<dbReference type="SUPFAM" id="SSF51735">
    <property type="entry name" value="NAD(P)-binding Rossmann-fold domains"/>
    <property type="match status" value="1"/>
</dbReference>
<keyword evidence="2" id="KW-0560">Oxidoreductase</keyword>
<evidence type="ECO:0000256" key="1">
    <source>
        <dbReference type="ARBA" id="ARBA00006484"/>
    </source>
</evidence>
<feature type="domain" description="Ketoreductase" evidence="3">
    <location>
        <begin position="29"/>
        <end position="193"/>
    </location>
</feature>
<dbReference type="InterPro" id="IPR057326">
    <property type="entry name" value="KR_dom"/>
</dbReference>
<dbReference type="CDD" id="cd05233">
    <property type="entry name" value="SDR_c"/>
    <property type="match status" value="1"/>
</dbReference>
<comment type="caution">
    <text evidence="4">The sequence shown here is derived from an EMBL/GenBank/DDBJ whole genome shotgun (WGS) entry which is preliminary data.</text>
</comment>
<reference evidence="4 5" key="1">
    <citation type="journal article" date="2018" name="Syst. Appl. Microbiol.">
        <title>Agrobacterium rosae sp. nov., isolated from galls on different agricultural crops.</title>
        <authorList>
            <person name="Kuzmanovic N."/>
            <person name="Pulawska J."/>
            <person name="Smalla K."/>
            <person name="Nesme X."/>
        </authorList>
    </citation>
    <scope>NUCLEOTIDE SEQUENCE [LARGE SCALE GENOMIC DNA]</scope>
    <source>
        <strain evidence="4 5">NCPPB 1650</strain>
    </source>
</reference>
<dbReference type="GO" id="GO:0016616">
    <property type="term" value="F:oxidoreductase activity, acting on the CH-OH group of donors, NAD or NADP as acceptor"/>
    <property type="evidence" value="ECO:0007669"/>
    <property type="project" value="UniProtKB-ARBA"/>
</dbReference>
<evidence type="ECO:0000313" key="4">
    <source>
        <dbReference type="EMBL" id="POO49171.1"/>
    </source>
</evidence>
<dbReference type="EMBL" id="NXEJ01000011">
    <property type="protein sequence ID" value="POO49171.1"/>
    <property type="molecule type" value="Genomic_DNA"/>
</dbReference>
<name>A0AAE5VMM6_9HYPH</name>